<dbReference type="AlphaFoldDB" id="A0A160V9S9"/>
<dbReference type="InterPro" id="IPR046373">
    <property type="entry name" value="Acyl-CoA_Oxase/DH_mid-dom_sf"/>
</dbReference>
<accession>A0A160V9S9</accession>
<sequence length="393" mass="42110">MIATFPEQREAKRQALLDAVESLRDVFLAGADEAEANGTLPQSTVDAIYESGLFSFKTAQVLGGAEADAMIQLEVIEAASRIEPSAGWCLMIGAGTLSGMAAFLSDEAIEEIFVGGKAPKAAGVASPTGEAIAVEGGYRVSGRWAFASGIRHSEWLAFGVMFKGENGDAPRLIRVVVPTSQAQIHDNWHVVGLRGTGSCEFSINDVFVPQRFTWGGNDAKPYRGGPNFLLGRPGMQTTGHCGFALGVGRRALDEVTVLAQNKKRGYRGTELLVADRGSFQRFLGESDLRLRAAKALGMETIEEAWESVCQGITPPPQLQIRLRASGSYATAEAGEIVSQAFRFGGGTAMYSDHVLQKCLRDINASAQHQMVSDRAYENHGQFMLGFPSANPMG</sequence>
<dbReference type="PANTHER" id="PTHR48083">
    <property type="entry name" value="MEDIUM-CHAIN SPECIFIC ACYL-COA DEHYDROGENASE, MITOCHONDRIAL-RELATED"/>
    <property type="match status" value="1"/>
</dbReference>
<dbReference type="PIRSF" id="PIRSF016578">
    <property type="entry name" value="HsaA"/>
    <property type="match status" value="1"/>
</dbReference>
<dbReference type="GO" id="GO:0033539">
    <property type="term" value="P:fatty acid beta-oxidation using acyl-CoA dehydrogenase"/>
    <property type="evidence" value="ECO:0007669"/>
    <property type="project" value="TreeGrafter"/>
</dbReference>
<evidence type="ECO:0000313" key="3">
    <source>
        <dbReference type="EMBL" id="CUV02854.1"/>
    </source>
</evidence>
<dbReference type="InterPro" id="IPR013107">
    <property type="entry name" value="Acyl-CoA_DH_C"/>
</dbReference>
<dbReference type="InterPro" id="IPR009100">
    <property type="entry name" value="AcylCoA_DH/oxidase_NM_dom_sf"/>
</dbReference>
<dbReference type="EMBL" id="FAXA01000323">
    <property type="protein sequence ID" value="CUV02854.1"/>
    <property type="molecule type" value="Genomic_DNA"/>
</dbReference>
<dbReference type="Gene3D" id="2.40.110.10">
    <property type="entry name" value="Butyryl-CoA Dehydrogenase, subunit A, domain 2"/>
    <property type="match status" value="1"/>
</dbReference>
<dbReference type="GO" id="GO:0005737">
    <property type="term" value="C:cytoplasm"/>
    <property type="evidence" value="ECO:0007669"/>
    <property type="project" value="TreeGrafter"/>
</dbReference>
<dbReference type="PANTHER" id="PTHR48083:SF5">
    <property type="entry name" value="NRGC PROTEIN"/>
    <property type="match status" value="1"/>
</dbReference>
<protein>
    <submittedName>
        <fullName evidence="3">Acyl-CoA dehydrogenases</fullName>
    </submittedName>
</protein>
<evidence type="ECO:0000259" key="2">
    <source>
        <dbReference type="Pfam" id="PF08028"/>
    </source>
</evidence>
<gene>
    <name evidence="3" type="ORF">MGWOODY_Clf399</name>
</gene>
<evidence type="ECO:0000256" key="1">
    <source>
        <dbReference type="ARBA" id="ARBA00023002"/>
    </source>
</evidence>
<reference evidence="3" key="1">
    <citation type="submission" date="2015-10" db="EMBL/GenBank/DDBJ databases">
        <authorList>
            <person name="Gilbert D.G."/>
        </authorList>
    </citation>
    <scope>NUCLEOTIDE SEQUENCE</scope>
</reference>
<dbReference type="SUPFAM" id="SSF56645">
    <property type="entry name" value="Acyl-CoA dehydrogenase NM domain-like"/>
    <property type="match status" value="1"/>
</dbReference>
<dbReference type="SUPFAM" id="SSF47203">
    <property type="entry name" value="Acyl-CoA dehydrogenase C-terminal domain-like"/>
    <property type="match status" value="1"/>
</dbReference>
<dbReference type="GO" id="GO:0050660">
    <property type="term" value="F:flavin adenine dinucleotide binding"/>
    <property type="evidence" value="ECO:0007669"/>
    <property type="project" value="InterPro"/>
</dbReference>
<feature type="domain" description="Acyl-CoA dehydrogenase C-terminal" evidence="2">
    <location>
        <begin position="239"/>
        <end position="372"/>
    </location>
</feature>
<proteinExistence type="predicted"/>
<dbReference type="Gene3D" id="1.10.540.10">
    <property type="entry name" value="Acyl-CoA dehydrogenase/oxidase, N-terminal domain"/>
    <property type="match status" value="1"/>
</dbReference>
<dbReference type="InterPro" id="IPR050741">
    <property type="entry name" value="Acyl-CoA_dehydrogenase"/>
</dbReference>
<dbReference type="Gene3D" id="1.20.140.10">
    <property type="entry name" value="Butyryl-CoA Dehydrogenase, subunit A, domain 3"/>
    <property type="match status" value="1"/>
</dbReference>
<name>A0A160V9S9_9ZZZZ</name>
<dbReference type="InterPro" id="IPR037069">
    <property type="entry name" value="AcylCoA_DH/ox_N_sf"/>
</dbReference>
<dbReference type="Pfam" id="PF08028">
    <property type="entry name" value="Acyl-CoA_dh_2"/>
    <property type="match status" value="1"/>
</dbReference>
<keyword evidence="1" id="KW-0560">Oxidoreductase</keyword>
<organism evidence="3">
    <name type="scientific">hydrothermal vent metagenome</name>
    <dbReference type="NCBI Taxonomy" id="652676"/>
    <lineage>
        <taxon>unclassified sequences</taxon>
        <taxon>metagenomes</taxon>
        <taxon>ecological metagenomes</taxon>
    </lineage>
</organism>
<dbReference type="GO" id="GO:0003995">
    <property type="term" value="F:acyl-CoA dehydrogenase activity"/>
    <property type="evidence" value="ECO:0007669"/>
    <property type="project" value="TreeGrafter"/>
</dbReference>
<dbReference type="InterPro" id="IPR036250">
    <property type="entry name" value="AcylCo_DH-like_C"/>
</dbReference>